<organism evidence="1 2">
    <name type="scientific">Parasponia andersonii</name>
    <name type="common">Sponia andersonii</name>
    <dbReference type="NCBI Taxonomy" id="3476"/>
    <lineage>
        <taxon>Eukaryota</taxon>
        <taxon>Viridiplantae</taxon>
        <taxon>Streptophyta</taxon>
        <taxon>Embryophyta</taxon>
        <taxon>Tracheophyta</taxon>
        <taxon>Spermatophyta</taxon>
        <taxon>Magnoliopsida</taxon>
        <taxon>eudicotyledons</taxon>
        <taxon>Gunneridae</taxon>
        <taxon>Pentapetalae</taxon>
        <taxon>rosids</taxon>
        <taxon>fabids</taxon>
        <taxon>Rosales</taxon>
        <taxon>Cannabaceae</taxon>
        <taxon>Parasponia</taxon>
    </lineage>
</organism>
<comment type="caution">
    <text evidence="1">The sequence shown here is derived from an EMBL/GenBank/DDBJ whole genome shotgun (WGS) entry which is preliminary data.</text>
</comment>
<proteinExistence type="predicted"/>
<gene>
    <name evidence="1" type="ORF">PanWU01x14_365620</name>
</gene>
<evidence type="ECO:0000313" key="1">
    <source>
        <dbReference type="EMBL" id="PON31953.1"/>
    </source>
</evidence>
<dbReference type="EMBL" id="JXTB01000894">
    <property type="protein sequence ID" value="PON31953.1"/>
    <property type="molecule type" value="Genomic_DNA"/>
</dbReference>
<sequence>MEIRSLGILDKSHFFQQYRFKGVLEDILQIKTSSTIRVSGHDTRVRGLLWTNALASNQNHLCVLIVASV</sequence>
<protein>
    <submittedName>
        <fullName evidence="1">Uncharacterized protein</fullName>
    </submittedName>
</protein>
<accession>A0A2P5A5Y6</accession>
<evidence type="ECO:0000313" key="2">
    <source>
        <dbReference type="Proteomes" id="UP000237105"/>
    </source>
</evidence>
<dbReference type="AlphaFoldDB" id="A0A2P5A5Y6"/>
<keyword evidence="2" id="KW-1185">Reference proteome</keyword>
<reference evidence="2" key="1">
    <citation type="submission" date="2016-06" db="EMBL/GenBank/DDBJ databases">
        <title>Parallel loss of symbiosis genes in relatives of nitrogen-fixing non-legume Parasponia.</title>
        <authorList>
            <person name="Van Velzen R."/>
            <person name="Holmer R."/>
            <person name="Bu F."/>
            <person name="Rutten L."/>
            <person name="Van Zeijl A."/>
            <person name="Liu W."/>
            <person name="Santuari L."/>
            <person name="Cao Q."/>
            <person name="Sharma T."/>
            <person name="Shen D."/>
            <person name="Roswanjaya Y."/>
            <person name="Wardhani T."/>
            <person name="Kalhor M.S."/>
            <person name="Jansen J."/>
            <person name="Van den Hoogen J."/>
            <person name="Gungor B."/>
            <person name="Hartog M."/>
            <person name="Hontelez J."/>
            <person name="Verver J."/>
            <person name="Yang W.-C."/>
            <person name="Schijlen E."/>
            <person name="Repin R."/>
            <person name="Schilthuizen M."/>
            <person name="Schranz E."/>
            <person name="Heidstra R."/>
            <person name="Miyata K."/>
            <person name="Fedorova E."/>
            <person name="Kohlen W."/>
            <person name="Bisseling T."/>
            <person name="Smit S."/>
            <person name="Geurts R."/>
        </authorList>
    </citation>
    <scope>NUCLEOTIDE SEQUENCE [LARGE SCALE GENOMIC DNA]</scope>
    <source>
        <strain evidence="2">cv. WU1-14</strain>
    </source>
</reference>
<name>A0A2P5A5Y6_PARAD</name>
<dbReference type="Proteomes" id="UP000237105">
    <property type="component" value="Unassembled WGS sequence"/>
</dbReference>